<reference evidence="4 5" key="1">
    <citation type="submission" date="2020-09" db="EMBL/GenBank/DDBJ databases">
        <title>Echinicola sp. CAU 1574 isolated from sand of Sido Beach.</title>
        <authorList>
            <person name="Kim W."/>
        </authorList>
    </citation>
    <scope>NUCLEOTIDE SEQUENCE [LARGE SCALE GENOMIC DNA]</scope>
    <source>
        <strain evidence="4 5">CAU 1574</strain>
    </source>
</reference>
<accession>A0ABR9AIT8</accession>
<sequence length="153" mass="17273">MEKVKVIPYQPALQPYFESINKAWIKEHFTLEPVDIEVLEDPQLHIIDQGGAILFAELEGQILGTVALKYQEDGIYEMTKMGVVPEAQGKKVGWKLASAILEQAKDLGAQKVVLYSNRKLSPAISMYQKLGFKEAEPEIGKYSRCDIKMEIVF</sequence>
<dbReference type="PROSITE" id="PS51186">
    <property type="entry name" value="GNAT"/>
    <property type="match status" value="1"/>
</dbReference>
<dbReference type="CDD" id="cd04301">
    <property type="entry name" value="NAT_SF"/>
    <property type="match status" value="1"/>
</dbReference>
<dbReference type="PANTHER" id="PTHR43877">
    <property type="entry name" value="AMINOALKYLPHOSPHONATE N-ACETYLTRANSFERASE-RELATED-RELATED"/>
    <property type="match status" value="1"/>
</dbReference>
<comment type="caution">
    <text evidence="4">The sequence shown here is derived from an EMBL/GenBank/DDBJ whole genome shotgun (WGS) entry which is preliminary data.</text>
</comment>
<dbReference type="InterPro" id="IPR000182">
    <property type="entry name" value="GNAT_dom"/>
</dbReference>
<proteinExistence type="predicted"/>
<evidence type="ECO:0000256" key="2">
    <source>
        <dbReference type="ARBA" id="ARBA00023315"/>
    </source>
</evidence>
<gene>
    <name evidence="4" type="ORF">IFO69_02125</name>
</gene>
<dbReference type="SUPFAM" id="SSF55729">
    <property type="entry name" value="Acyl-CoA N-acyltransferases (Nat)"/>
    <property type="match status" value="1"/>
</dbReference>
<evidence type="ECO:0000259" key="3">
    <source>
        <dbReference type="PROSITE" id="PS51186"/>
    </source>
</evidence>
<name>A0ABR9AIT8_9BACT</name>
<keyword evidence="1" id="KW-0808">Transferase</keyword>
<feature type="domain" description="N-acetyltransferase" evidence="3">
    <location>
        <begin position="4"/>
        <end position="153"/>
    </location>
</feature>
<dbReference type="EMBL" id="JACYTQ010000001">
    <property type="protein sequence ID" value="MBD8487534.1"/>
    <property type="molecule type" value="Genomic_DNA"/>
</dbReference>
<dbReference type="Pfam" id="PF00583">
    <property type="entry name" value="Acetyltransf_1"/>
    <property type="match status" value="1"/>
</dbReference>
<keyword evidence="2" id="KW-0012">Acyltransferase</keyword>
<keyword evidence="5" id="KW-1185">Reference proteome</keyword>
<protein>
    <submittedName>
        <fullName evidence="4">GNAT family N-acetyltransferase</fullName>
    </submittedName>
</protein>
<evidence type="ECO:0000313" key="5">
    <source>
        <dbReference type="Proteomes" id="UP000647133"/>
    </source>
</evidence>
<dbReference type="RefSeq" id="WP_192007538.1">
    <property type="nucleotide sequence ID" value="NZ_JACYTQ010000001.1"/>
</dbReference>
<organism evidence="4 5">
    <name type="scientific">Echinicola arenosa</name>
    <dbReference type="NCBI Taxonomy" id="2774144"/>
    <lineage>
        <taxon>Bacteria</taxon>
        <taxon>Pseudomonadati</taxon>
        <taxon>Bacteroidota</taxon>
        <taxon>Cytophagia</taxon>
        <taxon>Cytophagales</taxon>
        <taxon>Cyclobacteriaceae</taxon>
        <taxon>Echinicola</taxon>
    </lineage>
</organism>
<dbReference type="InterPro" id="IPR050832">
    <property type="entry name" value="Bact_Acetyltransf"/>
</dbReference>
<dbReference type="Proteomes" id="UP000647133">
    <property type="component" value="Unassembled WGS sequence"/>
</dbReference>
<evidence type="ECO:0000313" key="4">
    <source>
        <dbReference type="EMBL" id="MBD8487534.1"/>
    </source>
</evidence>
<dbReference type="InterPro" id="IPR016181">
    <property type="entry name" value="Acyl_CoA_acyltransferase"/>
</dbReference>
<evidence type="ECO:0000256" key="1">
    <source>
        <dbReference type="ARBA" id="ARBA00022679"/>
    </source>
</evidence>
<dbReference type="Gene3D" id="3.40.630.30">
    <property type="match status" value="1"/>
</dbReference>